<evidence type="ECO:0000259" key="2">
    <source>
        <dbReference type="PROSITE" id="PS51688"/>
    </source>
</evidence>
<feature type="signal peptide" evidence="1">
    <location>
        <begin position="1"/>
        <end position="21"/>
    </location>
</feature>
<feature type="domain" description="Peptidase S74" evidence="2">
    <location>
        <begin position="95"/>
        <end position="258"/>
    </location>
</feature>
<evidence type="ECO:0000313" key="3">
    <source>
        <dbReference type="EMBL" id="MCC9020461.1"/>
    </source>
</evidence>
<dbReference type="Proteomes" id="UP001430700">
    <property type="component" value="Unassembled WGS sequence"/>
</dbReference>
<dbReference type="InterPro" id="IPR030392">
    <property type="entry name" value="S74_ICA"/>
</dbReference>
<keyword evidence="1" id="KW-0732">Signal</keyword>
<comment type="caution">
    <text evidence="3">The sequence shown here is derived from an EMBL/GenBank/DDBJ whole genome shotgun (WGS) entry which is preliminary data.</text>
</comment>
<gene>
    <name evidence="3" type="ORF">LNQ34_22070</name>
</gene>
<evidence type="ECO:0000256" key="1">
    <source>
        <dbReference type="SAM" id="SignalP"/>
    </source>
</evidence>
<reference evidence="3" key="1">
    <citation type="submission" date="2021-11" db="EMBL/GenBank/DDBJ databases">
        <title>Description of novel Flavobacterium species.</title>
        <authorList>
            <person name="Saticioglu I.B."/>
            <person name="Ay H."/>
            <person name="Altun S."/>
            <person name="Duman M."/>
        </authorList>
    </citation>
    <scope>NUCLEOTIDE SEQUENCE</scope>
    <source>
        <strain evidence="3">F-126</strain>
    </source>
</reference>
<dbReference type="PROSITE" id="PS51688">
    <property type="entry name" value="ICA"/>
    <property type="match status" value="1"/>
</dbReference>
<feature type="chain" id="PRO_5046623296" evidence="1">
    <location>
        <begin position="22"/>
        <end position="294"/>
    </location>
</feature>
<sequence>MKKIHRITGIILFVITIQLQAQGTDALKILPNGNVGIGTSTPTQGKFVVSGGESSYPSNFFIYGYKSSKVLEMNVLKNSIYASDGISALQFNVFSDERIKKILGESNNANDLDILSKIVITDYKMIDTVQRGNKVYKKVIAQQVEKVYPLAVITKQTEVIPNIYRLSTIHKSWIPVDTKDLVVADKIKLIFSGEEMLTEILEIKQNTIRVSCTREGTVFVYGKEVRDFHSVDYEAIGMLNVSATQALLKRIEVLEGEKFTLTKTVSALKKEQEKTDDRLRAIERVLVSEIAENK</sequence>
<name>A0ABS8M6M2_9FLAO</name>
<protein>
    <submittedName>
        <fullName evidence="3">Tail fiber domain-containing protein</fullName>
    </submittedName>
</protein>
<proteinExistence type="predicted"/>
<dbReference type="RefSeq" id="WP_230001282.1">
    <property type="nucleotide sequence ID" value="NZ_JAJJMN010000002.1"/>
</dbReference>
<organism evidence="3 4">
    <name type="scientific">Flavobacterium lipolyticum</name>
    <dbReference type="NCBI Taxonomy" id="2893754"/>
    <lineage>
        <taxon>Bacteria</taxon>
        <taxon>Pseudomonadati</taxon>
        <taxon>Bacteroidota</taxon>
        <taxon>Flavobacteriia</taxon>
        <taxon>Flavobacteriales</taxon>
        <taxon>Flavobacteriaceae</taxon>
        <taxon>Flavobacterium</taxon>
    </lineage>
</organism>
<dbReference type="Pfam" id="PF13884">
    <property type="entry name" value="Peptidase_S74"/>
    <property type="match status" value="1"/>
</dbReference>
<keyword evidence="4" id="KW-1185">Reference proteome</keyword>
<evidence type="ECO:0000313" key="4">
    <source>
        <dbReference type="Proteomes" id="UP001430700"/>
    </source>
</evidence>
<dbReference type="EMBL" id="JAJJMN010000002">
    <property type="protein sequence ID" value="MCC9020461.1"/>
    <property type="molecule type" value="Genomic_DNA"/>
</dbReference>
<accession>A0ABS8M6M2</accession>